<proteinExistence type="inferred from homology"/>
<dbReference type="Pfam" id="PF02152">
    <property type="entry name" value="FolB"/>
    <property type="match status" value="1"/>
</dbReference>
<evidence type="ECO:0000256" key="3">
    <source>
        <dbReference type="ARBA" id="ARBA00005013"/>
    </source>
</evidence>
<evidence type="ECO:0000256" key="2">
    <source>
        <dbReference type="ARBA" id="ARBA00001353"/>
    </source>
</evidence>
<evidence type="ECO:0000256" key="6">
    <source>
        <dbReference type="ARBA" id="ARBA00023235"/>
    </source>
</evidence>
<dbReference type="EMBL" id="VOLR01000003">
    <property type="protein sequence ID" value="TWX62255.1"/>
    <property type="molecule type" value="Genomic_DNA"/>
</dbReference>
<dbReference type="PANTHER" id="PTHR42844">
    <property type="entry name" value="DIHYDRONEOPTERIN ALDOLASE 1-RELATED"/>
    <property type="match status" value="1"/>
</dbReference>
<gene>
    <name evidence="11" type="primary">folB</name>
    <name evidence="10" type="ORF">ESZ26_02395</name>
    <name evidence="11" type="ORF">ESZ27_00970</name>
</gene>
<keyword evidence="5 8" id="KW-0289">Folate biosynthesis</keyword>
<dbReference type="RefSeq" id="WP_146798001.1">
    <property type="nucleotide sequence ID" value="NZ_VOLP01000004.1"/>
</dbReference>
<dbReference type="GO" id="GO:0005737">
    <property type="term" value="C:cytoplasm"/>
    <property type="evidence" value="ECO:0007669"/>
    <property type="project" value="TreeGrafter"/>
</dbReference>
<name>A0A5C6QUQ7_9GAMM</name>
<dbReference type="InterPro" id="IPR043133">
    <property type="entry name" value="GTP-CH-I_C/QueF"/>
</dbReference>
<dbReference type="InterPro" id="IPR006157">
    <property type="entry name" value="FolB_dom"/>
</dbReference>
<comment type="pathway">
    <text evidence="3 8">Cofactor biosynthesis; tetrahydrofolate biosynthesis; 2-amino-4-hydroxy-6-hydroxymethyl-7,8-dihydropteridine diphosphate from 7,8-dihydroneopterin triphosphate: step 3/4.</text>
</comment>
<dbReference type="CDD" id="cd00534">
    <property type="entry name" value="DHNA_DHNTPE"/>
    <property type="match status" value="1"/>
</dbReference>
<keyword evidence="12" id="KW-1185">Reference proteome</keyword>
<feature type="domain" description="Dihydroneopterin aldolase/epimerase" evidence="9">
    <location>
        <begin position="4"/>
        <end position="114"/>
    </location>
</feature>
<evidence type="ECO:0000256" key="5">
    <source>
        <dbReference type="ARBA" id="ARBA00022909"/>
    </source>
</evidence>
<dbReference type="Gene3D" id="3.30.1130.10">
    <property type="match status" value="1"/>
</dbReference>
<dbReference type="Proteomes" id="UP000321525">
    <property type="component" value="Unassembled WGS sequence"/>
</dbReference>
<comment type="caution">
    <text evidence="11">The sequence shown here is derived from an EMBL/GenBank/DDBJ whole genome shotgun (WGS) entry which is preliminary data.</text>
</comment>
<dbReference type="InterPro" id="IPR006156">
    <property type="entry name" value="Dihydroneopterin_aldolase"/>
</dbReference>
<evidence type="ECO:0000256" key="4">
    <source>
        <dbReference type="ARBA" id="ARBA00005708"/>
    </source>
</evidence>
<comment type="catalytic activity">
    <reaction evidence="1">
        <text>7,8-dihydroneopterin = 7,8-dihydromonapterin</text>
        <dbReference type="Rhea" id="RHEA:45328"/>
        <dbReference type="ChEBI" id="CHEBI:17001"/>
        <dbReference type="ChEBI" id="CHEBI:71175"/>
        <dbReference type="EC" id="5.1.99.8"/>
    </reaction>
</comment>
<evidence type="ECO:0000259" key="9">
    <source>
        <dbReference type="SMART" id="SM00905"/>
    </source>
</evidence>
<dbReference type="AlphaFoldDB" id="A0A5C6QUQ7"/>
<dbReference type="GO" id="GO:0046656">
    <property type="term" value="P:folic acid biosynthetic process"/>
    <property type="evidence" value="ECO:0007669"/>
    <property type="project" value="UniProtKB-UniRule"/>
</dbReference>
<dbReference type="UniPathway" id="UPA00077">
    <property type="reaction ID" value="UER00154"/>
</dbReference>
<keyword evidence="6" id="KW-0413">Isomerase</keyword>
<evidence type="ECO:0000256" key="8">
    <source>
        <dbReference type="RuleBase" id="RU362079"/>
    </source>
</evidence>
<evidence type="ECO:0000313" key="10">
    <source>
        <dbReference type="EMBL" id="TWX62255.1"/>
    </source>
</evidence>
<accession>A0A5C6QUQ7</accession>
<protein>
    <recommendedName>
        <fullName evidence="8">7,8-dihydroneopterin aldolase</fullName>
        <ecNumber evidence="8">4.1.2.25</ecNumber>
    </recommendedName>
</protein>
<dbReference type="PANTHER" id="PTHR42844:SF1">
    <property type="entry name" value="DIHYDRONEOPTERIN ALDOLASE 1-RELATED"/>
    <property type="match status" value="1"/>
</dbReference>
<evidence type="ECO:0000313" key="13">
    <source>
        <dbReference type="Proteomes" id="UP000321917"/>
    </source>
</evidence>
<dbReference type="GO" id="GO:0004150">
    <property type="term" value="F:dihydroneopterin aldolase activity"/>
    <property type="evidence" value="ECO:0007669"/>
    <property type="project" value="UniProtKB-UniRule"/>
</dbReference>
<dbReference type="SMART" id="SM00905">
    <property type="entry name" value="FolB"/>
    <property type="match status" value="1"/>
</dbReference>
<dbReference type="EC" id="4.1.2.25" evidence="8"/>
<evidence type="ECO:0000313" key="12">
    <source>
        <dbReference type="Proteomes" id="UP000321525"/>
    </source>
</evidence>
<evidence type="ECO:0000256" key="7">
    <source>
        <dbReference type="ARBA" id="ARBA00023239"/>
    </source>
</evidence>
<dbReference type="EMBL" id="VOLQ01000001">
    <property type="protein sequence ID" value="TWX72413.1"/>
    <property type="molecule type" value="Genomic_DNA"/>
</dbReference>
<evidence type="ECO:0000256" key="1">
    <source>
        <dbReference type="ARBA" id="ARBA00000693"/>
    </source>
</evidence>
<dbReference type="OrthoDB" id="9810587at2"/>
<comment type="similarity">
    <text evidence="4 8">Belongs to the DHNA family.</text>
</comment>
<comment type="catalytic activity">
    <reaction evidence="2 8">
        <text>7,8-dihydroneopterin = 6-hydroxymethyl-7,8-dihydropterin + glycolaldehyde</text>
        <dbReference type="Rhea" id="RHEA:10540"/>
        <dbReference type="ChEBI" id="CHEBI:17001"/>
        <dbReference type="ChEBI" id="CHEBI:17071"/>
        <dbReference type="ChEBI" id="CHEBI:44841"/>
        <dbReference type="EC" id="4.1.2.25"/>
    </reaction>
</comment>
<reference evidence="11 13" key="1">
    <citation type="submission" date="2019-07" db="EMBL/GenBank/DDBJ databases">
        <title>Genomes of sea-ice associated Colwellia species.</title>
        <authorList>
            <person name="Bowman J.P."/>
        </authorList>
    </citation>
    <scope>NUCLEOTIDE SEQUENCE [LARGE SCALE GENOMIC DNA]</scope>
    <source>
        <strain evidence="10 12">ACAM 607</strain>
        <strain evidence="11 13">IC036</strain>
    </source>
</reference>
<evidence type="ECO:0000313" key="11">
    <source>
        <dbReference type="EMBL" id="TWX72413.1"/>
    </source>
</evidence>
<dbReference type="GO" id="GO:0046654">
    <property type="term" value="P:tetrahydrofolate biosynthetic process"/>
    <property type="evidence" value="ECO:0007669"/>
    <property type="project" value="UniProtKB-UniRule"/>
</dbReference>
<dbReference type="Proteomes" id="UP000321917">
    <property type="component" value="Unassembled WGS sequence"/>
</dbReference>
<dbReference type="NCBIfam" id="TIGR00525">
    <property type="entry name" value="folB"/>
    <property type="match status" value="1"/>
</dbReference>
<comment type="function">
    <text evidence="8">Catalyzes the conversion of 7,8-dihydroneopterin to 6-hydroxymethyl-7,8-dihydropterin.</text>
</comment>
<dbReference type="NCBIfam" id="TIGR00526">
    <property type="entry name" value="folB_dom"/>
    <property type="match status" value="1"/>
</dbReference>
<keyword evidence="7 8" id="KW-0456">Lyase</keyword>
<dbReference type="GO" id="GO:0016853">
    <property type="term" value="F:isomerase activity"/>
    <property type="evidence" value="ECO:0007669"/>
    <property type="project" value="UniProtKB-KW"/>
</dbReference>
<sequence>MDKVYIEGLSIQTTIGFFEWEKEIKQTLVIDLVMGWDTAKPAENDELAKTLDYADISIKIAEFANKNPVDLIETLAERLAKFLIDTYHIPWLKLKVAKPNAVHNAITVGVEIERGSQANNSNHG</sequence>
<dbReference type="FunFam" id="3.30.1130.10:FF:000002">
    <property type="entry name" value="7,8-dihydroneopterin aldolase"/>
    <property type="match status" value="1"/>
</dbReference>
<organism evidence="11 13">
    <name type="scientific">Colwellia hornerae</name>
    <dbReference type="NCBI Taxonomy" id="89402"/>
    <lineage>
        <taxon>Bacteria</taxon>
        <taxon>Pseudomonadati</taxon>
        <taxon>Pseudomonadota</taxon>
        <taxon>Gammaproteobacteria</taxon>
        <taxon>Alteromonadales</taxon>
        <taxon>Colwelliaceae</taxon>
        <taxon>Colwellia</taxon>
    </lineage>
</organism>
<dbReference type="SUPFAM" id="SSF55620">
    <property type="entry name" value="Tetrahydrobiopterin biosynthesis enzymes-like"/>
    <property type="match status" value="1"/>
</dbReference>